<feature type="compositionally biased region" description="Polar residues" evidence="1">
    <location>
        <begin position="875"/>
        <end position="893"/>
    </location>
</feature>
<dbReference type="InterPro" id="IPR022038">
    <property type="entry name" value="Ig-like_bact"/>
</dbReference>
<feature type="chain" id="PRO_5037665097" evidence="3">
    <location>
        <begin position="31"/>
        <end position="957"/>
    </location>
</feature>
<reference evidence="5" key="1">
    <citation type="submission" date="2020-08" db="EMBL/GenBank/DDBJ databases">
        <title>Genome public.</title>
        <authorList>
            <person name="Liu C."/>
            <person name="Sun Q."/>
        </authorList>
    </citation>
    <scope>NUCLEOTIDE SEQUENCE</scope>
    <source>
        <strain evidence="5">NSJ-24</strain>
    </source>
</reference>
<feature type="region of interest" description="Disordered" evidence="1">
    <location>
        <begin position="59"/>
        <end position="85"/>
    </location>
</feature>
<dbReference type="GO" id="GO:0004040">
    <property type="term" value="F:amidase activity"/>
    <property type="evidence" value="ECO:0007669"/>
    <property type="project" value="InterPro"/>
</dbReference>
<keyword evidence="3" id="KW-0732">Signal</keyword>
<evidence type="ECO:0000259" key="4">
    <source>
        <dbReference type="SMART" id="SM00047"/>
    </source>
</evidence>
<dbReference type="Gene3D" id="2.60.40.1080">
    <property type="match status" value="1"/>
</dbReference>
<evidence type="ECO:0000256" key="2">
    <source>
        <dbReference type="SAM" id="Phobius"/>
    </source>
</evidence>
<proteinExistence type="predicted"/>
<feature type="region of interest" description="Disordered" evidence="1">
    <location>
        <begin position="849"/>
        <end position="924"/>
    </location>
</feature>
<evidence type="ECO:0000313" key="6">
    <source>
        <dbReference type="Proteomes" id="UP000610862"/>
    </source>
</evidence>
<dbReference type="EMBL" id="JACRTA010000003">
    <property type="protein sequence ID" value="MBC8568825.1"/>
    <property type="molecule type" value="Genomic_DNA"/>
</dbReference>
<dbReference type="Gene3D" id="2.60.40.3630">
    <property type="match status" value="1"/>
</dbReference>
<dbReference type="RefSeq" id="WP_187525485.1">
    <property type="nucleotide sequence ID" value="NZ_JACRTA010000003.1"/>
</dbReference>
<dbReference type="AlphaFoldDB" id="A0A926E9D4"/>
<evidence type="ECO:0000313" key="5">
    <source>
        <dbReference type="EMBL" id="MBC8568825.1"/>
    </source>
</evidence>
<dbReference type="Gene3D" id="1.10.530.10">
    <property type="match status" value="1"/>
</dbReference>
<evidence type="ECO:0000256" key="1">
    <source>
        <dbReference type="SAM" id="MobiDB-lite"/>
    </source>
</evidence>
<feature type="compositionally biased region" description="Basic and acidic residues" evidence="1">
    <location>
        <begin position="684"/>
        <end position="697"/>
    </location>
</feature>
<dbReference type="SMART" id="SM00047">
    <property type="entry name" value="LYZ2"/>
    <property type="match status" value="1"/>
</dbReference>
<keyword evidence="2" id="KW-0812">Transmembrane</keyword>
<accession>A0A926E9D4</accession>
<feature type="region of interest" description="Disordered" evidence="1">
    <location>
        <begin position="682"/>
        <end position="729"/>
    </location>
</feature>
<feature type="signal peptide" evidence="3">
    <location>
        <begin position="1"/>
        <end position="30"/>
    </location>
</feature>
<feature type="compositionally biased region" description="Basic and acidic residues" evidence="1">
    <location>
        <begin position="711"/>
        <end position="721"/>
    </location>
</feature>
<keyword evidence="2" id="KW-1133">Transmembrane helix</keyword>
<gene>
    <name evidence="5" type="ORF">H8692_08645</name>
</gene>
<evidence type="ECO:0000256" key="3">
    <source>
        <dbReference type="SAM" id="SignalP"/>
    </source>
</evidence>
<feature type="domain" description="Mannosyl-glycoprotein endo-beta-N-acetylglucosamidase-like" evidence="4">
    <location>
        <begin position="260"/>
        <end position="397"/>
    </location>
</feature>
<feature type="transmembrane region" description="Helical" evidence="2">
    <location>
        <begin position="929"/>
        <end position="950"/>
    </location>
</feature>
<dbReference type="Proteomes" id="UP000610862">
    <property type="component" value="Unassembled WGS sequence"/>
</dbReference>
<name>A0A926E9D4_9FIRM</name>
<dbReference type="InterPro" id="IPR002901">
    <property type="entry name" value="MGlyc_endo_b_GlcNAc-like_dom"/>
</dbReference>
<sequence length="957" mass="103329">MKKRKILALALSLCLMVNGAFILESSAAEAGSEKSSESLSDENQYREITIMDENGNITESEDFDGKFPESEVVDPTRQTRSRSARSSSYVVNFNTKSNDTTSYTEAATGKAGYTNGDYGADAAYLGTSGGKVKFMMSGVVGLVNSSEVQIISVDSAKVISGYEVSNGRLLHGIVCDMTTPGYNTKLDNGKAPSYLKAGVKYYSYDGHYFYTDYATMLSDYQNNTRSNSVNPKSPYYNYYQYLPMRTVTSYSSSTLSSMINSRSSSSSKMYNTGNSFVNNQNTYGVNALLMTGIAANESAWGSSSIAKNKNNLFGLNAVDSSPGTSSYTYASVDVCIKDFANGWMSRGYLNPKDWRYFGGFLGNKASGLNVKYASDPFWGEKAANIAYSLDKSGGSKDYDKYTIGIKDTIATSDKNNYNDVNVRKEASTASGSSVLYSTGSSASYSVVCLNSETKNSFYKIQSDAVLNSSRTGVNSSSGNYSFDSMYAYIHSDYVIPVNSGTDTSQEPDSEPVTLSSIKITTPPEKTVYTEGDKFNASGMKVTAIFSDGSTEDVTSKVTYTDQALKITDTDITISYKTGNVTKTAVQTITVKEKAEITSVKVNPAEITLEQGEQKTFGVSVAGKGDFSTEVEWSVSGNKSENTVIDDNGKLTISSDESAESVTIKAVSKEDSSKSASVIVTIKKKTGEEQKPSDKPQTPDEPNIPEVPDATETEKDELKDNDSGITLSGNFSEGAKLNVTEITAESMGDSGSIISYEDIIKTVADKVVLGVYEISLEGTFEDSITLTFKVEDKYEGWNATVLHYTEKASSEGDQENEVSEDVYKETYESTVKDGVVAIQVDSLSPFVLAVEDPDKENSGGDNTEGTVTDESDSESDQTIGDANENSQDDVNSGETTKEDKEGNGIEDTDETKAQNATQDKDKSAETGDSFPITILVIVAVIAVLCIIGILLSRKFMKK</sequence>
<dbReference type="Pfam" id="PF01832">
    <property type="entry name" value="Glucosaminidase"/>
    <property type="match status" value="1"/>
</dbReference>
<organism evidence="5 6">
    <name type="scientific">Lentihominibacter hominis</name>
    <dbReference type="NCBI Taxonomy" id="2763645"/>
    <lineage>
        <taxon>Bacteria</taxon>
        <taxon>Bacillati</taxon>
        <taxon>Bacillota</taxon>
        <taxon>Clostridia</taxon>
        <taxon>Peptostreptococcales</taxon>
        <taxon>Anaerovoracaceae</taxon>
        <taxon>Lentihominibacter</taxon>
    </lineage>
</organism>
<protein>
    <submittedName>
        <fullName evidence="5">Glucosaminidase domain-containing protein</fullName>
    </submittedName>
</protein>
<keyword evidence="2" id="KW-0472">Membrane</keyword>
<comment type="caution">
    <text evidence="5">The sequence shown here is derived from an EMBL/GenBank/DDBJ whole genome shotgun (WGS) entry which is preliminary data.</text>
</comment>
<dbReference type="Pfam" id="PF07523">
    <property type="entry name" value="Big_3"/>
    <property type="match status" value="1"/>
</dbReference>
<keyword evidence="6" id="KW-1185">Reference proteome</keyword>